<dbReference type="AlphaFoldDB" id="A0AAW4Y2R6"/>
<protein>
    <submittedName>
        <fullName evidence="1">Uncharacterized protein</fullName>
    </submittedName>
</protein>
<comment type="caution">
    <text evidence="1">The sequence shown here is derived from an EMBL/GenBank/DDBJ whole genome shotgun (WGS) entry which is preliminary data.</text>
</comment>
<dbReference type="Proteomes" id="UP001199260">
    <property type="component" value="Unassembled WGS sequence"/>
</dbReference>
<dbReference type="RefSeq" id="WP_230780983.1">
    <property type="nucleotide sequence ID" value="NZ_JAJNCT010000035.1"/>
</dbReference>
<evidence type="ECO:0000313" key="1">
    <source>
        <dbReference type="EMBL" id="MCD2167981.1"/>
    </source>
</evidence>
<gene>
    <name evidence="1" type="ORF">LPW39_22925</name>
</gene>
<keyword evidence="2" id="KW-1185">Reference proteome</keyword>
<accession>A0AAW4Y2R6</accession>
<proteinExistence type="predicted"/>
<evidence type="ECO:0000313" key="2">
    <source>
        <dbReference type="Proteomes" id="UP001199260"/>
    </source>
</evidence>
<name>A0AAW4Y2R6_9BURK</name>
<organism evidence="1 2">
    <name type="scientific">Comamonas koreensis</name>
    <dbReference type="NCBI Taxonomy" id="160825"/>
    <lineage>
        <taxon>Bacteria</taxon>
        <taxon>Pseudomonadati</taxon>
        <taxon>Pseudomonadota</taxon>
        <taxon>Betaproteobacteria</taxon>
        <taxon>Burkholderiales</taxon>
        <taxon>Comamonadaceae</taxon>
        <taxon>Comamonas</taxon>
    </lineage>
</organism>
<sequence>MLDMHDVRIHGLNFAEDDMGYPLLILDIDLWELKSLNEENDGGEFFVQASFLKFYRSFDFSIDLGMRGNPCLIVSEVNFEKSDDEYKALIIMRDGVSRISFVFSSFELLRRGPVLVKKNIQYLEFSERQL</sequence>
<reference evidence="1 2" key="1">
    <citation type="submission" date="2021-11" db="EMBL/GenBank/DDBJ databases">
        <title>Genome sequence.</title>
        <authorList>
            <person name="Sun Q."/>
        </authorList>
    </citation>
    <scope>NUCLEOTIDE SEQUENCE [LARGE SCALE GENOMIC DNA]</scope>
    <source>
        <strain evidence="1 2">KCTC 12005</strain>
    </source>
</reference>
<dbReference type="EMBL" id="JAJNCT010000035">
    <property type="protein sequence ID" value="MCD2167981.1"/>
    <property type="molecule type" value="Genomic_DNA"/>
</dbReference>